<feature type="domain" description="GST C-terminal" evidence="3">
    <location>
        <begin position="82"/>
        <end position="207"/>
    </location>
</feature>
<dbReference type="InterPro" id="IPR036282">
    <property type="entry name" value="Glutathione-S-Trfase_C_sf"/>
</dbReference>
<evidence type="ECO:0000256" key="1">
    <source>
        <dbReference type="RuleBase" id="RU003494"/>
    </source>
</evidence>
<comment type="caution">
    <text evidence="4">The sequence shown here is derived from an EMBL/GenBank/DDBJ whole genome shotgun (WGS) entry which is preliminary data.</text>
</comment>
<evidence type="ECO:0000259" key="2">
    <source>
        <dbReference type="PROSITE" id="PS50404"/>
    </source>
</evidence>
<keyword evidence="5" id="KW-1185">Reference proteome</keyword>
<dbReference type="SUPFAM" id="SSF47616">
    <property type="entry name" value="GST C-terminal domain-like"/>
    <property type="match status" value="1"/>
</dbReference>
<evidence type="ECO:0000313" key="5">
    <source>
        <dbReference type="Proteomes" id="UP001230156"/>
    </source>
</evidence>
<dbReference type="SFLD" id="SFLDS00019">
    <property type="entry name" value="Glutathione_Transferase_(cytos"/>
    <property type="match status" value="1"/>
</dbReference>
<evidence type="ECO:0000313" key="4">
    <source>
        <dbReference type="EMBL" id="MDQ7248136.1"/>
    </source>
</evidence>
<accession>A0ABU0YK87</accession>
<sequence length="207" mass="23089">MKLHYFETINGRKACVAAKHLAAPVEFVRVNLGKNEHTQPAYLALNPNARIPVLETETGSIWESNAIMAYLAQKMGSDLLPTDERLPEILRWLAWSSEHFNRYASRVYFENLVKTQFGLGAADAALVEEANGYIRKYGAVLNDHLKGRRYLVSDALTIADFAVGAALPYAEGAKLPLDGFTEILRWADRLNELPAWRDPYPATKAAA</sequence>
<dbReference type="PROSITE" id="PS50405">
    <property type="entry name" value="GST_CTER"/>
    <property type="match status" value="1"/>
</dbReference>
<dbReference type="InterPro" id="IPR036249">
    <property type="entry name" value="Thioredoxin-like_sf"/>
</dbReference>
<dbReference type="InterPro" id="IPR004045">
    <property type="entry name" value="Glutathione_S-Trfase_N"/>
</dbReference>
<dbReference type="Pfam" id="PF00043">
    <property type="entry name" value="GST_C"/>
    <property type="match status" value="1"/>
</dbReference>
<protein>
    <submittedName>
        <fullName evidence="4">Glutathione S-transferase family protein</fullName>
    </submittedName>
</protein>
<dbReference type="SUPFAM" id="SSF52833">
    <property type="entry name" value="Thioredoxin-like"/>
    <property type="match status" value="1"/>
</dbReference>
<evidence type="ECO:0000259" key="3">
    <source>
        <dbReference type="PROSITE" id="PS50405"/>
    </source>
</evidence>
<organism evidence="4 5">
    <name type="scientific">Dongia sedimenti</name>
    <dbReference type="NCBI Taxonomy" id="3064282"/>
    <lineage>
        <taxon>Bacteria</taxon>
        <taxon>Pseudomonadati</taxon>
        <taxon>Pseudomonadota</taxon>
        <taxon>Alphaproteobacteria</taxon>
        <taxon>Rhodospirillales</taxon>
        <taxon>Dongiaceae</taxon>
        <taxon>Dongia</taxon>
    </lineage>
</organism>
<dbReference type="Gene3D" id="3.40.30.10">
    <property type="entry name" value="Glutaredoxin"/>
    <property type="match status" value="1"/>
</dbReference>
<dbReference type="InterPro" id="IPR040079">
    <property type="entry name" value="Glutathione_S-Trfase"/>
</dbReference>
<dbReference type="InterPro" id="IPR004046">
    <property type="entry name" value="GST_C"/>
</dbReference>
<dbReference type="PROSITE" id="PS50404">
    <property type="entry name" value="GST_NTER"/>
    <property type="match status" value="1"/>
</dbReference>
<gene>
    <name evidence="4" type="ORF">Q8A70_10690</name>
</gene>
<dbReference type="RefSeq" id="WP_379955581.1">
    <property type="nucleotide sequence ID" value="NZ_JAUYVI010000003.1"/>
</dbReference>
<dbReference type="Proteomes" id="UP001230156">
    <property type="component" value="Unassembled WGS sequence"/>
</dbReference>
<dbReference type="PANTHER" id="PTHR44051">
    <property type="entry name" value="GLUTATHIONE S-TRANSFERASE-RELATED"/>
    <property type="match status" value="1"/>
</dbReference>
<proteinExistence type="inferred from homology"/>
<dbReference type="SFLD" id="SFLDG00358">
    <property type="entry name" value="Main_(cytGST)"/>
    <property type="match status" value="1"/>
</dbReference>
<dbReference type="InterPro" id="IPR010987">
    <property type="entry name" value="Glutathione-S-Trfase_C-like"/>
</dbReference>
<name>A0ABU0YK87_9PROT</name>
<dbReference type="PANTHER" id="PTHR44051:SF8">
    <property type="entry name" value="GLUTATHIONE S-TRANSFERASE GSTA"/>
    <property type="match status" value="1"/>
</dbReference>
<dbReference type="Gene3D" id="1.20.1050.10">
    <property type="match status" value="1"/>
</dbReference>
<reference evidence="5" key="1">
    <citation type="submission" date="2023-08" db="EMBL/GenBank/DDBJ databases">
        <title>Rhodospirillaceae gen. nov., a novel taxon isolated from the Yangtze River Yuezi River estuary sludge.</title>
        <authorList>
            <person name="Ruan L."/>
        </authorList>
    </citation>
    <scope>NUCLEOTIDE SEQUENCE [LARGE SCALE GENOMIC DNA]</scope>
    <source>
        <strain evidence="5">R-7</strain>
    </source>
</reference>
<comment type="similarity">
    <text evidence="1">Belongs to the GST superfamily.</text>
</comment>
<dbReference type="EMBL" id="JAUYVI010000003">
    <property type="protein sequence ID" value="MDQ7248136.1"/>
    <property type="molecule type" value="Genomic_DNA"/>
</dbReference>
<dbReference type="Pfam" id="PF02798">
    <property type="entry name" value="GST_N"/>
    <property type="match status" value="1"/>
</dbReference>
<feature type="domain" description="GST N-terminal" evidence="2">
    <location>
        <begin position="1"/>
        <end position="79"/>
    </location>
</feature>